<protein>
    <submittedName>
        <fullName evidence="2">Uncharacterized protein</fullName>
    </submittedName>
</protein>
<dbReference type="AlphaFoldDB" id="X0VS38"/>
<keyword evidence="1" id="KW-0812">Transmembrane</keyword>
<feature type="transmembrane region" description="Helical" evidence="1">
    <location>
        <begin position="63"/>
        <end position="85"/>
    </location>
</feature>
<organism evidence="2">
    <name type="scientific">marine sediment metagenome</name>
    <dbReference type="NCBI Taxonomy" id="412755"/>
    <lineage>
        <taxon>unclassified sequences</taxon>
        <taxon>metagenomes</taxon>
        <taxon>ecological metagenomes</taxon>
    </lineage>
</organism>
<gene>
    <name evidence="2" type="ORF">S01H1_52279</name>
</gene>
<name>X0VS38_9ZZZZ</name>
<dbReference type="EMBL" id="BARS01033786">
    <property type="protein sequence ID" value="GAG15283.1"/>
    <property type="molecule type" value="Genomic_DNA"/>
</dbReference>
<proteinExistence type="predicted"/>
<sequence>MSRKLKNIMALRKEDRGVELKKYLISLGGTTTRSLNAETGRTVEDIIVSRIIKLERAHREEKLWIIALLSAIAIILSALAAWFAVIK</sequence>
<reference evidence="2" key="1">
    <citation type="journal article" date="2014" name="Front. Microbiol.">
        <title>High frequency of phylogenetically diverse reductive dehalogenase-homologous genes in deep subseafloor sedimentary metagenomes.</title>
        <authorList>
            <person name="Kawai M."/>
            <person name="Futagami T."/>
            <person name="Toyoda A."/>
            <person name="Takaki Y."/>
            <person name="Nishi S."/>
            <person name="Hori S."/>
            <person name="Arai W."/>
            <person name="Tsubouchi T."/>
            <person name="Morono Y."/>
            <person name="Uchiyama I."/>
            <person name="Ito T."/>
            <person name="Fujiyama A."/>
            <person name="Inagaki F."/>
            <person name="Takami H."/>
        </authorList>
    </citation>
    <scope>NUCLEOTIDE SEQUENCE</scope>
    <source>
        <strain evidence="2">Expedition CK06-06</strain>
    </source>
</reference>
<keyword evidence="1" id="KW-1133">Transmembrane helix</keyword>
<comment type="caution">
    <text evidence="2">The sequence shown here is derived from an EMBL/GenBank/DDBJ whole genome shotgun (WGS) entry which is preliminary data.</text>
</comment>
<accession>X0VS38</accession>
<evidence type="ECO:0000256" key="1">
    <source>
        <dbReference type="SAM" id="Phobius"/>
    </source>
</evidence>
<evidence type="ECO:0000313" key="2">
    <source>
        <dbReference type="EMBL" id="GAG15283.1"/>
    </source>
</evidence>
<keyword evidence="1" id="KW-0472">Membrane</keyword>